<organism evidence="2 3">
    <name type="scientific">Alienimonas chondri</name>
    <dbReference type="NCBI Taxonomy" id="2681879"/>
    <lineage>
        <taxon>Bacteria</taxon>
        <taxon>Pseudomonadati</taxon>
        <taxon>Planctomycetota</taxon>
        <taxon>Planctomycetia</taxon>
        <taxon>Planctomycetales</taxon>
        <taxon>Planctomycetaceae</taxon>
        <taxon>Alienimonas</taxon>
    </lineage>
</organism>
<dbReference type="EMBL" id="WTPX01000289">
    <property type="protein sequence ID" value="NNJ28093.1"/>
    <property type="molecule type" value="Genomic_DNA"/>
</dbReference>
<dbReference type="Proteomes" id="UP000609651">
    <property type="component" value="Unassembled WGS sequence"/>
</dbReference>
<accession>A0ABX1VIY6</accession>
<evidence type="ECO:0000313" key="2">
    <source>
        <dbReference type="EMBL" id="NNJ28093.1"/>
    </source>
</evidence>
<reference evidence="2 3" key="1">
    <citation type="journal article" date="2020" name="Syst. Appl. Microbiol.">
        <title>Alienimonas chondri sp. nov., a novel planctomycete isolated from the biofilm of the red alga Chondrus crispus.</title>
        <authorList>
            <person name="Vitorino I."/>
            <person name="Albuquerque L."/>
            <person name="Wiegand S."/>
            <person name="Kallscheuer N."/>
            <person name="da Costa M.S."/>
            <person name="Lobo-da-Cunha A."/>
            <person name="Jogler C."/>
            <person name="Lage O.M."/>
        </authorList>
    </citation>
    <scope>NUCLEOTIDE SEQUENCE [LARGE SCALE GENOMIC DNA]</scope>
    <source>
        <strain evidence="2 3">LzC2</strain>
    </source>
</reference>
<protein>
    <submittedName>
        <fullName evidence="2">Uncharacterized protein</fullName>
    </submittedName>
</protein>
<name>A0ABX1VIY6_9PLAN</name>
<feature type="region of interest" description="Disordered" evidence="1">
    <location>
        <begin position="94"/>
        <end position="119"/>
    </location>
</feature>
<comment type="caution">
    <text evidence="2">The sequence shown here is derived from an EMBL/GenBank/DDBJ whole genome shotgun (WGS) entry which is preliminary data.</text>
</comment>
<keyword evidence="3" id="KW-1185">Reference proteome</keyword>
<proteinExistence type="predicted"/>
<evidence type="ECO:0000256" key="1">
    <source>
        <dbReference type="SAM" id="MobiDB-lite"/>
    </source>
</evidence>
<gene>
    <name evidence="2" type="ORF">LzC2_42040</name>
</gene>
<sequence>MRRPRSARLGTPSRSARTWYPSNRISGLRLNSSVPTPAVRIRSWQRSATIPGATRAQTRAATAAISSSTYTPANETAIRGHFPANRHAAVTSVYGKGMNRRNSTPAFPVRAPNRRQASP</sequence>
<evidence type="ECO:0000313" key="3">
    <source>
        <dbReference type="Proteomes" id="UP000609651"/>
    </source>
</evidence>